<dbReference type="EC" id="1.5.1.2" evidence="9 10"/>
<sequence length="270" mass="27731">MTNIAVIGAGNIGEALISGLVNSGINPETITATNRTAERREDLASRYGINTTEDNIEAVTDVDVCFLCVKPYDITTVIEELSEPIAASDTPTVVVSMAAGVTLETMTEASHSAGTPIVRVMPNTPMQVGKGVCVVAFGKYVDEDQQELVTDLLAAAGKVAVVPEKLIDAASTISGSGPAYFFLVAEALIDAGVAMGLPRDTATLLANSTAEGAGVMLAHSGTSPVDLRAGVCSPAGTTVQAIRELEESGIRGAFYRATQAAASRAAELGD</sequence>
<dbReference type="PIRSF" id="PIRSF000193">
    <property type="entry name" value="Pyrrol-5-carb_rd"/>
    <property type="match status" value="1"/>
</dbReference>
<feature type="binding site" evidence="11">
    <location>
        <position position="55"/>
    </location>
    <ligand>
        <name>NADPH</name>
        <dbReference type="ChEBI" id="CHEBI:57783"/>
    </ligand>
</feature>
<dbReference type="Gene3D" id="1.10.3730.10">
    <property type="entry name" value="ProC C-terminal domain-like"/>
    <property type="match status" value="1"/>
</dbReference>
<dbReference type="Pfam" id="PF14748">
    <property type="entry name" value="P5CR_dimer"/>
    <property type="match status" value="1"/>
</dbReference>
<gene>
    <name evidence="9 15" type="primary">proC</name>
    <name evidence="15" type="ORF">CJ203_08300</name>
</gene>
<evidence type="ECO:0000313" key="15">
    <source>
        <dbReference type="EMBL" id="PMC63999.1"/>
    </source>
</evidence>
<feature type="domain" description="Pyrroline-5-carboxylate reductase catalytic N-terminal" evidence="13">
    <location>
        <begin position="4"/>
        <end position="100"/>
    </location>
</feature>
<evidence type="ECO:0000256" key="12">
    <source>
        <dbReference type="RuleBase" id="RU003903"/>
    </source>
</evidence>
<proteinExistence type="inferred from homology"/>
<protein>
    <recommendedName>
        <fullName evidence="9 10">Pyrroline-5-carboxylate reductase</fullName>
        <shortName evidence="9">P5C reductase</shortName>
        <shortName evidence="9">P5CR</shortName>
        <ecNumber evidence="9 10">1.5.1.2</ecNumber>
    </recommendedName>
    <alternativeName>
        <fullName evidence="9">PCA reductase</fullName>
    </alternativeName>
</protein>
<dbReference type="RefSeq" id="WP_102724259.1">
    <property type="nucleotide sequence ID" value="NZ_PNHG01000012.1"/>
</dbReference>
<keyword evidence="6 9" id="KW-0521">NADP</keyword>
<dbReference type="InterPro" id="IPR053790">
    <property type="entry name" value="P5CR-like_CS"/>
</dbReference>
<evidence type="ECO:0000259" key="14">
    <source>
        <dbReference type="Pfam" id="PF14748"/>
    </source>
</evidence>
<name>A0A2N6T3U4_9CORY</name>
<evidence type="ECO:0000256" key="6">
    <source>
        <dbReference type="ARBA" id="ARBA00022857"/>
    </source>
</evidence>
<dbReference type="AlphaFoldDB" id="A0A2N6T3U4"/>
<evidence type="ECO:0000256" key="10">
    <source>
        <dbReference type="NCBIfam" id="TIGR00112"/>
    </source>
</evidence>
<keyword evidence="3 9" id="KW-0963">Cytoplasm</keyword>
<evidence type="ECO:0000256" key="5">
    <source>
        <dbReference type="ARBA" id="ARBA00022650"/>
    </source>
</evidence>
<evidence type="ECO:0000313" key="16">
    <source>
        <dbReference type="Proteomes" id="UP000235836"/>
    </source>
</evidence>
<comment type="catalytic activity">
    <reaction evidence="9">
        <text>L-proline + NAD(+) = (S)-1-pyrroline-5-carboxylate + NADH + 2 H(+)</text>
        <dbReference type="Rhea" id="RHEA:14105"/>
        <dbReference type="ChEBI" id="CHEBI:15378"/>
        <dbReference type="ChEBI" id="CHEBI:17388"/>
        <dbReference type="ChEBI" id="CHEBI:57540"/>
        <dbReference type="ChEBI" id="CHEBI:57945"/>
        <dbReference type="ChEBI" id="CHEBI:60039"/>
        <dbReference type="EC" id="1.5.1.2"/>
    </reaction>
</comment>
<evidence type="ECO:0000256" key="11">
    <source>
        <dbReference type="PIRSR" id="PIRSR000193-1"/>
    </source>
</evidence>
<reference evidence="15 16" key="1">
    <citation type="submission" date="2017-09" db="EMBL/GenBank/DDBJ databases">
        <title>Bacterial strain isolated from the female urinary microbiota.</title>
        <authorList>
            <person name="Thomas-White K."/>
            <person name="Kumar N."/>
            <person name="Forster S."/>
            <person name="Putonti C."/>
            <person name="Lawley T."/>
            <person name="Wolfe A.J."/>
        </authorList>
    </citation>
    <scope>NUCLEOTIDE SEQUENCE [LARGE SCALE GENOMIC DNA]</scope>
    <source>
        <strain evidence="15 16">UMB0792</strain>
    </source>
</reference>
<dbReference type="SUPFAM" id="SSF51735">
    <property type="entry name" value="NAD(P)-binding Rossmann-fold domains"/>
    <property type="match status" value="1"/>
</dbReference>
<dbReference type="PANTHER" id="PTHR11645">
    <property type="entry name" value="PYRROLINE-5-CARBOXYLATE REDUCTASE"/>
    <property type="match status" value="1"/>
</dbReference>
<comment type="catalytic activity">
    <reaction evidence="9 12">
        <text>L-proline + NADP(+) = (S)-1-pyrroline-5-carboxylate + NADPH + 2 H(+)</text>
        <dbReference type="Rhea" id="RHEA:14109"/>
        <dbReference type="ChEBI" id="CHEBI:15378"/>
        <dbReference type="ChEBI" id="CHEBI:17388"/>
        <dbReference type="ChEBI" id="CHEBI:57783"/>
        <dbReference type="ChEBI" id="CHEBI:58349"/>
        <dbReference type="ChEBI" id="CHEBI:60039"/>
        <dbReference type="EC" id="1.5.1.2"/>
    </reaction>
</comment>
<dbReference type="FunFam" id="3.40.50.720:FF:000190">
    <property type="entry name" value="Pyrroline-5-carboxylate reductase"/>
    <property type="match status" value="1"/>
</dbReference>
<evidence type="ECO:0000256" key="2">
    <source>
        <dbReference type="ARBA" id="ARBA00005525"/>
    </source>
</evidence>
<dbReference type="PANTHER" id="PTHR11645:SF0">
    <property type="entry name" value="PYRROLINE-5-CARBOXYLATE REDUCTASE 3"/>
    <property type="match status" value="1"/>
</dbReference>
<dbReference type="SUPFAM" id="SSF48179">
    <property type="entry name" value="6-phosphogluconate dehydrogenase C-terminal domain-like"/>
    <property type="match status" value="1"/>
</dbReference>
<dbReference type="HAMAP" id="MF_01925">
    <property type="entry name" value="P5C_reductase"/>
    <property type="match status" value="1"/>
</dbReference>
<keyword evidence="5 9" id="KW-0641">Proline biosynthesis</keyword>
<dbReference type="PROSITE" id="PS00521">
    <property type="entry name" value="P5CR"/>
    <property type="match status" value="1"/>
</dbReference>
<dbReference type="InterPro" id="IPR028939">
    <property type="entry name" value="P5C_Rdtase_cat_N"/>
</dbReference>
<feature type="domain" description="Pyrroline-5-carboxylate reductase dimerisation" evidence="14">
    <location>
        <begin position="164"/>
        <end position="268"/>
    </location>
</feature>
<comment type="pathway">
    <text evidence="9 12">Amino-acid biosynthesis; L-proline biosynthesis; L-proline from L-glutamate 5-semialdehyde: step 1/1.</text>
</comment>
<comment type="similarity">
    <text evidence="2 9 12">Belongs to the pyrroline-5-carboxylate reductase family.</text>
</comment>
<evidence type="ECO:0000256" key="9">
    <source>
        <dbReference type="HAMAP-Rule" id="MF_01925"/>
    </source>
</evidence>
<dbReference type="EMBL" id="PNHG01000012">
    <property type="protein sequence ID" value="PMC63999.1"/>
    <property type="molecule type" value="Genomic_DNA"/>
</dbReference>
<evidence type="ECO:0000256" key="4">
    <source>
        <dbReference type="ARBA" id="ARBA00022605"/>
    </source>
</evidence>
<dbReference type="InterPro" id="IPR029036">
    <property type="entry name" value="P5CR_dimer"/>
</dbReference>
<dbReference type="InterPro" id="IPR000304">
    <property type="entry name" value="Pyrroline-COOH_reductase"/>
</dbReference>
<comment type="caution">
    <text evidence="15">The sequence shown here is derived from an EMBL/GenBank/DDBJ whole genome shotgun (WGS) entry which is preliminary data.</text>
</comment>
<evidence type="ECO:0000256" key="3">
    <source>
        <dbReference type="ARBA" id="ARBA00022490"/>
    </source>
</evidence>
<dbReference type="InterPro" id="IPR036291">
    <property type="entry name" value="NAD(P)-bd_dom_sf"/>
</dbReference>
<comment type="subcellular location">
    <subcellularLocation>
        <location evidence="1 9">Cytoplasm</location>
    </subcellularLocation>
</comment>
<keyword evidence="7 9" id="KW-0560">Oxidoreductase</keyword>
<dbReference type="Proteomes" id="UP000235836">
    <property type="component" value="Unassembled WGS sequence"/>
</dbReference>
<organism evidence="15 16">
    <name type="scientific">Corynebacterium tuscaniense</name>
    <dbReference type="NCBI Taxonomy" id="302449"/>
    <lineage>
        <taxon>Bacteria</taxon>
        <taxon>Bacillati</taxon>
        <taxon>Actinomycetota</taxon>
        <taxon>Actinomycetes</taxon>
        <taxon>Mycobacteriales</taxon>
        <taxon>Corynebacteriaceae</taxon>
        <taxon>Corynebacterium</taxon>
    </lineage>
</organism>
<dbReference type="NCBIfam" id="TIGR00112">
    <property type="entry name" value="proC"/>
    <property type="match status" value="1"/>
</dbReference>
<dbReference type="GO" id="GO:0005737">
    <property type="term" value="C:cytoplasm"/>
    <property type="evidence" value="ECO:0007669"/>
    <property type="project" value="UniProtKB-SubCell"/>
</dbReference>
<evidence type="ECO:0000256" key="8">
    <source>
        <dbReference type="ARBA" id="ARBA00058118"/>
    </source>
</evidence>
<accession>A0A2N6T3U4</accession>
<comment type="function">
    <text evidence="8 9">Catalyzes the reduction of 1-pyrroline-5-carboxylate (PCA) to L-proline.</text>
</comment>
<evidence type="ECO:0000256" key="7">
    <source>
        <dbReference type="ARBA" id="ARBA00023002"/>
    </source>
</evidence>
<dbReference type="Pfam" id="PF03807">
    <property type="entry name" value="F420_oxidored"/>
    <property type="match status" value="1"/>
</dbReference>
<dbReference type="GO" id="GO:0055129">
    <property type="term" value="P:L-proline biosynthetic process"/>
    <property type="evidence" value="ECO:0007669"/>
    <property type="project" value="UniProtKB-UniRule"/>
</dbReference>
<keyword evidence="4 9" id="KW-0028">Amino-acid biosynthesis</keyword>
<keyword evidence="16" id="KW-1185">Reference proteome</keyword>
<dbReference type="InterPro" id="IPR008927">
    <property type="entry name" value="6-PGluconate_DH-like_C_sf"/>
</dbReference>
<dbReference type="UniPathway" id="UPA00098">
    <property type="reaction ID" value="UER00361"/>
</dbReference>
<dbReference type="GO" id="GO:0004735">
    <property type="term" value="F:pyrroline-5-carboxylate reductase activity"/>
    <property type="evidence" value="ECO:0007669"/>
    <property type="project" value="UniProtKB-UniRule"/>
</dbReference>
<evidence type="ECO:0000256" key="1">
    <source>
        <dbReference type="ARBA" id="ARBA00004496"/>
    </source>
</evidence>
<dbReference type="Gene3D" id="3.40.50.720">
    <property type="entry name" value="NAD(P)-binding Rossmann-like Domain"/>
    <property type="match status" value="1"/>
</dbReference>
<evidence type="ECO:0000259" key="13">
    <source>
        <dbReference type="Pfam" id="PF03807"/>
    </source>
</evidence>
<dbReference type="FunFam" id="1.10.3730.10:FF:000001">
    <property type="entry name" value="Pyrroline-5-carboxylate reductase"/>
    <property type="match status" value="1"/>
</dbReference>